<feature type="region of interest" description="Disordered" evidence="6">
    <location>
        <begin position="336"/>
        <end position="384"/>
    </location>
</feature>
<keyword evidence="5 7" id="KW-0472">Membrane</keyword>
<evidence type="ECO:0000313" key="8">
    <source>
        <dbReference type="EMBL" id="CAL5229850.1"/>
    </source>
</evidence>
<evidence type="ECO:0000256" key="4">
    <source>
        <dbReference type="ARBA" id="ARBA00022989"/>
    </source>
</evidence>
<comment type="similarity">
    <text evidence="2">Belongs to the Orai family.</text>
</comment>
<dbReference type="Proteomes" id="UP001497392">
    <property type="component" value="Unassembled WGS sequence"/>
</dbReference>
<dbReference type="PANTHER" id="PTHR31501">
    <property type="entry name" value="CALCIUM RELEASE-ACTIVATED CALCIUM CHANNEL PROTEIN 1"/>
    <property type="match status" value="1"/>
</dbReference>
<evidence type="ECO:0000256" key="5">
    <source>
        <dbReference type="ARBA" id="ARBA00023136"/>
    </source>
</evidence>
<name>A0ABP1GCB5_9CHLO</name>
<feature type="transmembrane region" description="Helical" evidence="7">
    <location>
        <begin position="126"/>
        <end position="150"/>
    </location>
</feature>
<evidence type="ECO:0000256" key="1">
    <source>
        <dbReference type="ARBA" id="ARBA00004141"/>
    </source>
</evidence>
<comment type="caution">
    <text evidence="8">The sequence shown here is derived from an EMBL/GenBank/DDBJ whole genome shotgun (WGS) entry which is preliminary data.</text>
</comment>
<proteinExistence type="inferred from homology"/>
<dbReference type="InterPro" id="IPR038350">
    <property type="entry name" value="Orai_sf"/>
</dbReference>
<sequence>MSYTGSPPPRQGDYSNAVDPGDALYNSDTFADPGGLRSPLKSSPGQNPSSFRDEERRWRAEDLEQRALDNARVLWARFVEKNRRDVEERAEQLKGFSNLAALVAGFVMISYLQFGFDSSTQNPSVLIGFGLTTAVVVALSFSSMTMCGLIHASILKMGRSYVTEEEEAEFIHHCRDFALRYKSGDRPPQPQRTFQNTWRARCEDDWLAAFYMFSASIPWLFANLALASFIKFKDSQVTAIAVTVVLGIGCLYFFLSHGRWLRYVSGFSQSDMQSHLKEGDEPMGLPFDWHLRPRRITKLRSSAAQQAEQAGASLGMGRLSSLRQSVAGIRNTLRRFSMHPDAREDSQDDSEFHGKQDQPWHSAGGGIAGSPAIKADAAANAHPV</sequence>
<keyword evidence="9" id="KW-1185">Reference proteome</keyword>
<dbReference type="Pfam" id="PF07856">
    <property type="entry name" value="Orai-1"/>
    <property type="match status" value="1"/>
</dbReference>
<feature type="transmembrane region" description="Helical" evidence="7">
    <location>
        <begin position="206"/>
        <end position="230"/>
    </location>
</feature>
<dbReference type="Gene3D" id="1.20.140.140">
    <property type="entry name" value="Calcium release-activated calcium channel protein Orai"/>
    <property type="match status" value="1"/>
</dbReference>
<evidence type="ECO:0000256" key="7">
    <source>
        <dbReference type="SAM" id="Phobius"/>
    </source>
</evidence>
<feature type="transmembrane region" description="Helical" evidence="7">
    <location>
        <begin position="236"/>
        <end position="255"/>
    </location>
</feature>
<evidence type="ECO:0000256" key="3">
    <source>
        <dbReference type="ARBA" id="ARBA00022692"/>
    </source>
</evidence>
<accession>A0ABP1GCB5</accession>
<feature type="compositionally biased region" description="Basic and acidic residues" evidence="6">
    <location>
        <begin position="338"/>
        <end position="358"/>
    </location>
</feature>
<feature type="compositionally biased region" description="Pro residues" evidence="6">
    <location>
        <begin position="1"/>
        <end position="10"/>
    </location>
</feature>
<feature type="region of interest" description="Disordered" evidence="6">
    <location>
        <begin position="1"/>
        <end position="56"/>
    </location>
</feature>
<keyword evidence="4 7" id="KW-1133">Transmembrane helix</keyword>
<organism evidence="8 9">
    <name type="scientific">Coccomyxa viridis</name>
    <dbReference type="NCBI Taxonomy" id="1274662"/>
    <lineage>
        <taxon>Eukaryota</taxon>
        <taxon>Viridiplantae</taxon>
        <taxon>Chlorophyta</taxon>
        <taxon>core chlorophytes</taxon>
        <taxon>Trebouxiophyceae</taxon>
        <taxon>Trebouxiophyceae incertae sedis</taxon>
        <taxon>Coccomyxaceae</taxon>
        <taxon>Coccomyxa</taxon>
    </lineage>
</organism>
<dbReference type="InterPro" id="IPR012446">
    <property type="entry name" value="CRAC_channel"/>
</dbReference>
<comment type="subcellular location">
    <subcellularLocation>
        <location evidence="1">Membrane</location>
        <topology evidence="1">Multi-pass membrane protein</topology>
    </subcellularLocation>
</comment>
<gene>
    <name evidence="8" type="primary">g13259</name>
    <name evidence="8" type="ORF">VP750_LOCUS11756</name>
</gene>
<dbReference type="PANTHER" id="PTHR31501:SF7">
    <property type="entry name" value="CALCIUM RELEASE-ACTIVATED CALCIUM CHANNEL PROTEIN 1"/>
    <property type="match status" value="1"/>
</dbReference>
<feature type="compositionally biased region" description="Polar residues" evidence="6">
    <location>
        <begin position="40"/>
        <end position="50"/>
    </location>
</feature>
<reference evidence="8 9" key="1">
    <citation type="submission" date="2024-06" db="EMBL/GenBank/DDBJ databases">
        <authorList>
            <person name="Kraege A."/>
            <person name="Thomma B."/>
        </authorList>
    </citation>
    <scope>NUCLEOTIDE SEQUENCE [LARGE SCALE GENOMIC DNA]</scope>
</reference>
<evidence type="ECO:0000256" key="6">
    <source>
        <dbReference type="SAM" id="MobiDB-lite"/>
    </source>
</evidence>
<protein>
    <submittedName>
        <fullName evidence="8">G13259 protein</fullName>
    </submittedName>
</protein>
<evidence type="ECO:0000313" key="9">
    <source>
        <dbReference type="Proteomes" id="UP001497392"/>
    </source>
</evidence>
<dbReference type="EMBL" id="CAXHTA020000021">
    <property type="protein sequence ID" value="CAL5229850.1"/>
    <property type="molecule type" value="Genomic_DNA"/>
</dbReference>
<keyword evidence="3 7" id="KW-0812">Transmembrane</keyword>
<feature type="transmembrane region" description="Helical" evidence="7">
    <location>
        <begin position="93"/>
        <end position="114"/>
    </location>
</feature>
<evidence type="ECO:0000256" key="2">
    <source>
        <dbReference type="ARBA" id="ARBA00008062"/>
    </source>
</evidence>